<name>A0A2N6UIG4_9FIRM</name>
<proteinExistence type="predicted"/>
<dbReference type="Proteomes" id="UP000235658">
    <property type="component" value="Unassembled WGS sequence"/>
</dbReference>
<organism evidence="3 4">
    <name type="scientific">Anaerococcus hydrogenalis</name>
    <dbReference type="NCBI Taxonomy" id="33029"/>
    <lineage>
        <taxon>Bacteria</taxon>
        <taxon>Bacillati</taxon>
        <taxon>Bacillota</taxon>
        <taxon>Tissierellia</taxon>
        <taxon>Tissierellales</taxon>
        <taxon>Peptoniphilaceae</taxon>
        <taxon>Anaerococcus</taxon>
    </lineage>
</organism>
<evidence type="ECO:0000256" key="1">
    <source>
        <dbReference type="ARBA" id="ARBA00022729"/>
    </source>
</evidence>
<dbReference type="SMART" id="SM00062">
    <property type="entry name" value="PBPb"/>
    <property type="match status" value="1"/>
</dbReference>
<reference evidence="3 4" key="1">
    <citation type="submission" date="2017-09" db="EMBL/GenBank/DDBJ databases">
        <title>Bacterial strain isolated from the female urinary microbiota.</title>
        <authorList>
            <person name="Thomas-White K."/>
            <person name="Kumar N."/>
            <person name="Forster S."/>
            <person name="Putonti C."/>
            <person name="Lawley T."/>
            <person name="Wolfe A.J."/>
        </authorList>
    </citation>
    <scope>NUCLEOTIDE SEQUENCE [LARGE SCALE GENOMIC DNA]</scope>
    <source>
        <strain evidence="3 4">UMB0204</strain>
    </source>
</reference>
<dbReference type="GeneID" id="84578546"/>
<dbReference type="Pfam" id="PF00497">
    <property type="entry name" value="SBP_bac_3"/>
    <property type="match status" value="1"/>
</dbReference>
<comment type="caution">
    <text evidence="3">The sequence shown here is derived from an EMBL/GenBank/DDBJ whole genome shotgun (WGS) entry which is preliminary data.</text>
</comment>
<protein>
    <submittedName>
        <fullName evidence="3">Amino acid ABC transporter substrate-binding protein</fullName>
    </submittedName>
</protein>
<feature type="domain" description="Solute-binding protein family 3/N-terminal" evidence="2">
    <location>
        <begin position="51"/>
        <end position="268"/>
    </location>
</feature>
<dbReference type="PROSITE" id="PS51257">
    <property type="entry name" value="PROKAR_LIPOPROTEIN"/>
    <property type="match status" value="1"/>
</dbReference>
<sequence length="268" mass="29243">MKNLKKILLAIVTTTLLVSCSGKNQKDNSNESDLSNNSNKKVSSEIVSDGVIDLGTSADFPPYEFFDDNNKIVGIDAEIAQEIGKKLGVEVKIKDMDFSSIIASIESGKLDGGIAGITATEDRKKNVNFSDTYGKSVQKVIVKKDSSFKNPEDLKGKKVASQLGSTGEAAAKDTYGEEKVQSFSKNMDAIVALNNDKVDAVVLDDQVAEKFAAANKDLKVLDKELAKDEYAIALDKKNEKLLEEVNKAIDELKKDGTIDKIFEKYMDK</sequence>
<evidence type="ECO:0000313" key="4">
    <source>
        <dbReference type="Proteomes" id="UP000235658"/>
    </source>
</evidence>
<dbReference type="PANTHER" id="PTHR35936:SF17">
    <property type="entry name" value="ARGININE-BINDING EXTRACELLULAR PROTEIN ARTP"/>
    <property type="match status" value="1"/>
</dbReference>
<evidence type="ECO:0000259" key="2">
    <source>
        <dbReference type="SMART" id="SM00062"/>
    </source>
</evidence>
<gene>
    <name evidence="3" type="ORF">CJ192_05055</name>
</gene>
<dbReference type="SUPFAM" id="SSF53850">
    <property type="entry name" value="Periplasmic binding protein-like II"/>
    <property type="match status" value="1"/>
</dbReference>
<accession>A0A2N6UIG4</accession>
<keyword evidence="1" id="KW-0732">Signal</keyword>
<dbReference type="Gene3D" id="3.40.190.10">
    <property type="entry name" value="Periplasmic binding protein-like II"/>
    <property type="match status" value="2"/>
</dbReference>
<evidence type="ECO:0000313" key="3">
    <source>
        <dbReference type="EMBL" id="PMC81396.1"/>
    </source>
</evidence>
<dbReference type="PANTHER" id="PTHR35936">
    <property type="entry name" value="MEMBRANE-BOUND LYTIC MUREIN TRANSGLYCOSYLASE F"/>
    <property type="match status" value="1"/>
</dbReference>
<dbReference type="InterPro" id="IPR001638">
    <property type="entry name" value="Solute-binding_3/MltF_N"/>
</dbReference>
<dbReference type="RefSeq" id="WP_102197997.1">
    <property type="nucleotide sequence ID" value="NZ_CAUPDS010000002.1"/>
</dbReference>
<dbReference type="EMBL" id="PNHP01000003">
    <property type="protein sequence ID" value="PMC81396.1"/>
    <property type="molecule type" value="Genomic_DNA"/>
</dbReference>
<dbReference type="AlphaFoldDB" id="A0A2N6UIG4"/>